<keyword evidence="6" id="KW-1133">Transmembrane helix</keyword>
<accession>A0A078AG92</accession>
<evidence type="ECO:0000313" key="9">
    <source>
        <dbReference type="Proteomes" id="UP000039865"/>
    </source>
</evidence>
<evidence type="ECO:0000256" key="2">
    <source>
        <dbReference type="ARBA" id="ARBA00005975"/>
    </source>
</evidence>
<dbReference type="PROSITE" id="PS51837">
    <property type="entry name" value="LITAF"/>
    <property type="match status" value="1"/>
</dbReference>
<comment type="similarity">
    <text evidence="2">Belongs to the CDIP1/LITAF family.</text>
</comment>
<dbReference type="InterPro" id="IPR037519">
    <property type="entry name" value="LITAF_fam"/>
</dbReference>
<dbReference type="GO" id="GO:0008270">
    <property type="term" value="F:zinc ion binding"/>
    <property type="evidence" value="ECO:0007669"/>
    <property type="project" value="TreeGrafter"/>
</dbReference>
<keyword evidence="9" id="KW-1185">Reference proteome</keyword>
<evidence type="ECO:0000256" key="1">
    <source>
        <dbReference type="ARBA" id="ARBA00004170"/>
    </source>
</evidence>
<dbReference type="SMART" id="SM00714">
    <property type="entry name" value="LITAF"/>
    <property type="match status" value="1"/>
</dbReference>
<comment type="subcellular location">
    <subcellularLocation>
        <location evidence="1">Membrane</location>
        <topology evidence="1">Peripheral membrane protein</topology>
    </subcellularLocation>
</comment>
<reference evidence="8 9" key="1">
    <citation type="submission" date="2014-06" db="EMBL/GenBank/DDBJ databases">
        <authorList>
            <person name="Swart Estienne"/>
        </authorList>
    </citation>
    <scope>NUCLEOTIDE SEQUENCE [LARGE SCALE GENOMIC DNA]</scope>
    <source>
        <strain evidence="8 9">130c</strain>
    </source>
</reference>
<dbReference type="GO" id="GO:0016020">
    <property type="term" value="C:membrane"/>
    <property type="evidence" value="ECO:0007669"/>
    <property type="project" value="UniProtKB-SubCell"/>
</dbReference>
<dbReference type="PANTHER" id="PTHR23292">
    <property type="entry name" value="LIPOPOLYSACCHARIDE-INDUCED TUMOR NECROSIS FACTOR-ALPHA FACTOR"/>
    <property type="match status" value="1"/>
</dbReference>
<organism evidence="8 9">
    <name type="scientific">Stylonychia lemnae</name>
    <name type="common">Ciliate</name>
    <dbReference type="NCBI Taxonomy" id="5949"/>
    <lineage>
        <taxon>Eukaryota</taxon>
        <taxon>Sar</taxon>
        <taxon>Alveolata</taxon>
        <taxon>Ciliophora</taxon>
        <taxon>Intramacronucleata</taxon>
        <taxon>Spirotrichea</taxon>
        <taxon>Stichotrichia</taxon>
        <taxon>Sporadotrichida</taxon>
        <taxon>Oxytrichidae</taxon>
        <taxon>Stylonychinae</taxon>
        <taxon>Stylonychia</taxon>
    </lineage>
</organism>
<dbReference type="EMBL" id="CCKQ01009055">
    <property type="protein sequence ID" value="CDW80522.1"/>
    <property type="molecule type" value="Genomic_DNA"/>
</dbReference>
<keyword evidence="5 6" id="KW-0472">Membrane</keyword>
<dbReference type="PANTHER" id="PTHR23292:SF6">
    <property type="entry name" value="FI16602P1-RELATED"/>
    <property type="match status" value="1"/>
</dbReference>
<dbReference type="AlphaFoldDB" id="A0A078AG92"/>
<evidence type="ECO:0000256" key="4">
    <source>
        <dbReference type="ARBA" id="ARBA00022833"/>
    </source>
</evidence>
<proteinExistence type="inferred from homology"/>
<evidence type="ECO:0000256" key="5">
    <source>
        <dbReference type="ARBA" id="ARBA00023136"/>
    </source>
</evidence>
<dbReference type="InterPro" id="IPR006629">
    <property type="entry name" value="LITAF"/>
</dbReference>
<keyword evidence="3" id="KW-0479">Metal-binding</keyword>
<evidence type="ECO:0000256" key="6">
    <source>
        <dbReference type="SAM" id="Phobius"/>
    </source>
</evidence>
<protein>
    <recommendedName>
        <fullName evidence="7">LITAF domain-containing protein</fullName>
    </recommendedName>
</protein>
<keyword evidence="6" id="KW-0812">Transmembrane</keyword>
<evidence type="ECO:0000256" key="3">
    <source>
        <dbReference type="ARBA" id="ARBA00022723"/>
    </source>
</evidence>
<evidence type="ECO:0000313" key="8">
    <source>
        <dbReference type="EMBL" id="CDW80522.1"/>
    </source>
</evidence>
<dbReference type="Pfam" id="PF10601">
    <property type="entry name" value="zf-LITAF-like"/>
    <property type="match status" value="1"/>
</dbReference>
<feature type="transmembrane region" description="Helical" evidence="6">
    <location>
        <begin position="142"/>
        <end position="165"/>
    </location>
</feature>
<sequence>MEDEVYPPQVAIAENQVNNHMVLGLPVQEGENQQDRLYPGEVSIQQEVYNYPNSRQEQLDEMIAQQSQIVNQARVNRRVEEVVQNNIIIADNENYVGDVQRNSWGRPQYRQAIVILNRNMPAGGFICPHCHFRGVPEVLRKIGWYQVLIGVLFVLLFPFFCIIPFCFDSCYEYKTYCANCHRRLKINQIAQ</sequence>
<name>A0A078AG92_STYLE</name>
<gene>
    <name evidence="8" type="primary">Contig14388.g15335</name>
    <name evidence="8" type="ORF">STYLEM_9523</name>
</gene>
<evidence type="ECO:0000259" key="7">
    <source>
        <dbReference type="PROSITE" id="PS51837"/>
    </source>
</evidence>
<dbReference type="InParanoid" id="A0A078AG92"/>
<keyword evidence="4" id="KW-0862">Zinc</keyword>
<feature type="domain" description="LITAF" evidence="7">
    <location>
        <begin position="107"/>
        <end position="189"/>
    </location>
</feature>
<dbReference type="Proteomes" id="UP000039865">
    <property type="component" value="Unassembled WGS sequence"/>
</dbReference>